<feature type="chain" id="PRO_5046875965" evidence="1">
    <location>
        <begin position="24"/>
        <end position="78"/>
    </location>
</feature>
<sequence>MFWKFVISALLLPCCLGLEVATASVQKGIQTQLNYEKLGTQVAQIEDNSLTQADWETDTDTKLQSNVVGYKKGLRKQT</sequence>
<accession>A0ABX1PC17</accession>
<keyword evidence="1" id="KW-0732">Signal</keyword>
<gene>
    <name evidence="2" type="ORF">DP116_18460</name>
</gene>
<keyword evidence="3" id="KW-1185">Reference proteome</keyword>
<protein>
    <submittedName>
        <fullName evidence="2">Uncharacterized protein</fullName>
    </submittedName>
</protein>
<feature type="signal peptide" evidence="1">
    <location>
        <begin position="1"/>
        <end position="23"/>
    </location>
</feature>
<reference evidence="2 3" key="1">
    <citation type="submission" date="2018-06" db="EMBL/GenBank/DDBJ databases">
        <title>Comparative genomics of Brasilonema spp. strains.</title>
        <authorList>
            <person name="Alvarenga D.O."/>
            <person name="Fiore M.F."/>
            <person name="Varani A.M."/>
        </authorList>
    </citation>
    <scope>NUCLEOTIDE SEQUENCE [LARGE SCALE GENOMIC DNA]</scope>
    <source>
        <strain evidence="2 3">SPC951</strain>
    </source>
</reference>
<dbReference type="RefSeq" id="WP_169156563.1">
    <property type="nucleotide sequence ID" value="NZ_CAWPJE010000147.1"/>
</dbReference>
<name>A0ABX1PC17_9CYAN</name>
<dbReference type="EMBL" id="QMEB01000154">
    <property type="protein sequence ID" value="NMG21322.1"/>
    <property type="molecule type" value="Genomic_DNA"/>
</dbReference>
<comment type="caution">
    <text evidence="2">The sequence shown here is derived from an EMBL/GenBank/DDBJ whole genome shotgun (WGS) entry which is preliminary data.</text>
</comment>
<proteinExistence type="predicted"/>
<dbReference type="Proteomes" id="UP000718564">
    <property type="component" value="Unassembled WGS sequence"/>
</dbReference>
<feature type="non-terminal residue" evidence="2">
    <location>
        <position position="78"/>
    </location>
</feature>
<organism evidence="2 3">
    <name type="scientific">Brasilonema bromeliae SPC951</name>
    <dbReference type="NCBI Taxonomy" id="385972"/>
    <lineage>
        <taxon>Bacteria</taxon>
        <taxon>Bacillati</taxon>
        <taxon>Cyanobacteriota</taxon>
        <taxon>Cyanophyceae</taxon>
        <taxon>Nostocales</taxon>
        <taxon>Scytonemataceae</taxon>
        <taxon>Brasilonema</taxon>
        <taxon>Bromeliae group (in: Brasilonema)</taxon>
    </lineage>
</organism>
<evidence type="ECO:0000313" key="3">
    <source>
        <dbReference type="Proteomes" id="UP000718564"/>
    </source>
</evidence>
<evidence type="ECO:0000313" key="2">
    <source>
        <dbReference type="EMBL" id="NMG21322.1"/>
    </source>
</evidence>
<evidence type="ECO:0000256" key="1">
    <source>
        <dbReference type="SAM" id="SignalP"/>
    </source>
</evidence>